<dbReference type="RefSeq" id="WP_150898808.1">
    <property type="nucleotide sequence ID" value="NZ_WAAU01000008.1"/>
</dbReference>
<dbReference type="AlphaFoldDB" id="A0A7J5APY9"/>
<gene>
    <name evidence="4" type="ORF">F7018_04425</name>
</gene>
<organism evidence="4 5">
    <name type="scientific">Tenacibaculum aiptasiae</name>
    <dbReference type="NCBI Taxonomy" id="426481"/>
    <lineage>
        <taxon>Bacteria</taxon>
        <taxon>Pseudomonadati</taxon>
        <taxon>Bacteroidota</taxon>
        <taxon>Flavobacteriia</taxon>
        <taxon>Flavobacteriales</taxon>
        <taxon>Flavobacteriaceae</taxon>
        <taxon>Tenacibaculum</taxon>
    </lineage>
</organism>
<dbReference type="PANTHER" id="PTHR43877:SF2">
    <property type="entry name" value="AMINOALKYLPHOSPHONATE N-ACETYLTRANSFERASE-RELATED"/>
    <property type="match status" value="1"/>
</dbReference>
<dbReference type="PROSITE" id="PS51186">
    <property type="entry name" value="GNAT"/>
    <property type="match status" value="1"/>
</dbReference>
<evidence type="ECO:0000313" key="5">
    <source>
        <dbReference type="Proteomes" id="UP000467305"/>
    </source>
</evidence>
<reference evidence="4 5" key="1">
    <citation type="submission" date="2019-09" db="EMBL/GenBank/DDBJ databases">
        <authorList>
            <person name="Cao W.R."/>
        </authorList>
    </citation>
    <scope>NUCLEOTIDE SEQUENCE [LARGE SCALE GENOMIC DNA]</scope>
    <source>
        <strain evidence="5">a4</strain>
    </source>
</reference>
<dbReference type="CDD" id="cd04301">
    <property type="entry name" value="NAT_SF"/>
    <property type="match status" value="1"/>
</dbReference>
<evidence type="ECO:0000259" key="3">
    <source>
        <dbReference type="PROSITE" id="PS51186"/>
    </source>
</evidence>
<protein>
    <submittedName>
        <fullName evidence="4">GNAT family N-acetyltransferase</fullName>
    </submittedName>
</protein>
<keyword evidence="1 4" id="KW-0808">Transferase</keyword>
<dbReference type="PANTHER" id="PTHR43877">
    <property type="entry name" value="AMINOALKYLPHOSPHONATE N-ACETYLTRANSFERASE-RELATED-RELATED"/>
    <property type="match status" value="1"/>
</dbReference>
<proteinExistence type="predicted"/>
<dbReference type="Gene3D" id="3.40.630.30">
    <property type="match status" value="1"/>
</dbReference>
<comment type="caution">
    <text evidence="4">The sequence shown here is derived from an EMBL/GenBank/DDBJ whole genome shotgun (WGS) entry which is preliminary data.</text>
</comment>
<name>A0A7J5APY9_9FLAO</name>
<feature type="domain" description="N-acetyltransferase" evidence="3">
    <location>
        <begin position="10"/>
        <end position="180"/>
    </location>
</feature>
<dbReference type="GO" id="GO:0016747">
    <property type="term" value="F:acyltransferase activity, transferring groups other than amino-acyl groups"/>
    <property type="evidence" value="ECO:0007669"/>
    <property type="project" value="InterPro"/>
</dbReference>
<dbReference type="InterPro" id="IPR016181">
    <property type="entry name" value="Acyl_CoA_acyltransferase"/>
</dbReference>
<dbReference type="Proteomes" id="UP000467305">
    <property type="component" value="Unassembled WGS sequence"/>
</dbReference>
<dbReference type="OrthoDB" id="7205533at2"/>
<evidence type="ECO:0000313" key="4">
    <source>
        <dbReference type="EMBL" id="KAB1159562.1"/>
    </source>
</evidence>
<evidence type="ECO:0000256" key="2">
    <source>
        <dbReference type="ARBA" id="ARBA00023315"/>
    </source>
</evidence>
<dbReference type="InterPro" id="IPR050832">
    <property type="entry name" value="Bact_Acetyltransf"/>
</dbReference>
<sequence>MLNQKEDKTIHIRKATETDVEVLALLGRITYSESHGHFINDKNDLLAYNNKAFSIAKIKEDIDNDNNLFYILYVNNLPAGYAKLVLNATHESITSTNNCRLERIYILNDFIPLKIGQQLLTFIESKAKELQLDTIWLSVYIKNERAIRFYKRNEFKDTGKLDFLVNGNSYENFVLSKKIKS</sequence>
<dbReference type="Pfam" id="PF00583">
    <property type="entry name" value="Acetyltransf_1"/>
    <property type="match status" value="1"/>
</dbReference>
<accession>A0A7J5APY9</accession>
<keyword evidence="2" id="KW-0012">Acyltransferase</keyword>
<dbReference type="EMBL" id="WAAU01000008">
    <property type="protein sequence ID" value="KAB1159562.1"/>
    <property type="molecule type" value="Genomic_DNA"/>
</dbReference>
<evidence type="ECO:0000256" key="1">
    <source>
        <dbReference type="ARBA" id="ARBA00022679"/>
    </source>
</evidence>
<dbReference type="InterPro" id="IPR000182">
    <property type="entry name" value="GNAT_dom"/>
</dbReference>
<dbReference type="SUPFAM" id="SSF55729">
    <property type="entry name" value="Acyl-CoA N-acyltransferases (Nat)"/>
    <property type="match status" value="1"/>
</dbReference>
<keyword evidence="5" id="KW-1185">Reference proteome</keyword>